<dbReference type="InterPro" id="IPR000073">
    <property type="entry name" value="AB_hydrolase_1"/>
</dbReference>
<sequence>MYLSGIAVNQGVNIHYLDSIQLSDHQSAPIIICPGLSETAEEYEDLLTYLLPRRGIALSFRGRGRSDTPLTNYDLIDHIGDLEAVIKESELKRFHLYGNSRGVSYALGYAQDNQERLLSLVVQDYPAEHKQMTAEWAEDYFDNYLLPTGRNKLIRQQTVKSIQRESTAVQLSKKLGLPILVIRGLLEGSLISDTDLLNYRNYFRNLMVCEFAQSCHNIHMTEKDELYSTIKRYLDGIDQT</sequence>
<evidence type="ECO:0000313" key="3">
    <source>
        <dbReference type="EMBL" id="RCW50391.1"/>
    </source>
</evidence>
<dbReference type="InterPro" id="IPR029058">
    <property type="entry name" value="AB_hydrolase_fold"/>
</dbReference>
<dbReference type="Proteomes" id="UP000252415">
    <property type="component" value="Unassembled WGS sequence"/>
</dbReference>
<dbReference type="InterPro" id="IPR050266">
    <property type="entry name" value="AB_hydrolase_sf"/>
</dbReference>
<organism evidence="3 4">
    <name type="scientific">Paenibacillus prosopidis</name>
    <dbReference type="NCBI Taxonomy" id="630520"/>
    <lineage>
        <taxon>Bacteria</taxon>
        <taxon>Bacillati</taxon>
        <taxon>Bacillota</taxon>
        <taxon>Bacilli</taxon>
        <taxon>Bacillales</taxon>
        <taxon>Paenibacillaceae</taxon>
        <taxon>Paenibacillus</taxon>
    </lineage>
</organism>
<dbReference type="PANTHER" id="PTHR43798">
    <property type="entry name" value="MONOACYLGLYCEROL LIPASE"/>
    <property type="match status" value="1"/>
</dbReference>
<dbReference type="AlphaFoldDB" id="A0A368W4N0"/>
<dbReference type="PANTHER" id="PTHR43798:SF31">
    <property type="entry name" value="AB HYDROLASE SUPERFAMILY PROTEIN YCLE"/>
    <property type="match status" value="1"/>
</dbReference>
<keyword evidence="1 3" id="KW-0378">Hydrolase</keyword>
<dbReference type="Pfam" id="PF00561">
    <property type="entry name" value="Abhydrolase_1"/>
    <property type="match status" value="1"/>
</dbReference>
<name>A0A368W4N0_9BACL</name>
<dbReference type="Gene3D" id="3.40.50.1820">
    <property type="entry name" value="alpha/beta hydrolase"/>
    <property type="match status" value="1"/>
</dbReference>
<evidence type="ECO:0000313" key="4">
    <source>
        <dbReference type="Proteomes" id="UP000252415"/>
    </source>
</evidence>
<proteinExistence type="predicted"/>
<feature type="domain" description="AB hydrolase-1" evidence="2">
    <location>
        <begin position="29"/>
        <end position="155"/>
    </location>
</feature>
<evidence type="ECO:0000256" key="1">
    <source>
        <dbReference type="ARBA" id="ARBA00022801"/>
    </source>
</evidence>
<dbReference type="RefSeq" id="WP_114379213.1">
    <property type="nucleotide sequence ID" value="NZ_QPJD01000003.1"/>
</dbReference>
<dbReference type="SUPFAM" id="SSF53474">
    <property type="entry name" value="alpha/beta-Hydrolases"/>
    <property type="match status" value="1"/>
</dbReference>
<dbReference type="GO" id="GO:0016787">
    <property type="term" value="F:hydrolase activity"/>
    <property type="evidence" value="ECO:0007669"/>
    <property type="project" value="UniProtKB-KW"/>
</dbReference>
<comment type="caution">
    <text evidence="3">The sequence shown here is derived from an EMBL/GenBank/DDBJ whole genome shotgun (WGS) entry which is preliminary data.</text>
</comment>
<accession>A0A368W4N0</accession>
<dbReference type="OrthoDB" id="2645723at2"/>
<keyword evidence="4" id="KW-1185">Reference proteome</keyword>
<gene>
    <name evidence="3" type="ORF">DFP97_103412</name>
</gene>
<dbReference type="GO" id="GO:0016020">
    <property type="term" value="C:membrane"/>
    <property type="evidence" value="ECO:0007669"/>
    <property type="project" value="TreeGrafter"/>
</dbReference>
<dbReference type="EMBL" id="QPJD01000003">
    <property type="protein sequence ID" value="RCW50391.1"/>
    <property type="molecule type" value="Genomic_DNA"/>
</dbReference>
<evidence type="ECO:0000259" key="2">
    <source>
        <dbReference type="Pfam" id="PF00561"/>
    </source>
</evidence>
<reference evidence="3 4" key="1">
    <citation type="submission" date="2018-07" db="EMBL/GenBank/DDBJ databases">
        <title>Genomic Encyclopedia of Type Strains, Phase III (KMG-III): the genomes of soil and plant-associated and newly described type strains.</title>
        <authorList>
            <person name="Whitman W."/>
        </authorList>
    </citation>
    <scope>NUCLEOTIDE SEQUENCE [LARGE SCALE GENOMIC DNA]</scope>
    <source>
        <strain evidence="3 4">CECT 7506</strain>
    </source>
</reference>
<protein>
    <submittedName>
        <fullName evidence="3">Alpha/beta hydrolase family protein</fullName>
    </submittedName>
</protein>